<dbReference type="AlphaFoldDB" id="A0A4C1ZKM6"/>
<gene>
    <name evidence="2" type="ORF">EVAR_99989_1</name>
</gene>
<dbReference type="Proteomes" id="UP000299102">
    <property type="component" value="Unassembled WGS sequence"/>
</dbReference>
<evidence type="ECO:0000313" key="2">
    <source>
        <dbReference type="EMBL" id="GBP87085.1"/>
    </source>
</evidence>
<protein>
    <submittedName>
        <fullName evidence="2">Uncharacterized protein</fullName>
    </submittedName>
</protein>
<comment type="caution">
    <text evidence="2">The sequence shown here is derived from an EMBL/GenBank/DDBJ whole genome shotgun (WGS) entry which is preliminary data.</text>
</comment>
<evidence type="ECO:0000313" key="3">
    <source>
        <dbReference type="Proteomes" id="UP000299102"/>
    </source>
</evidence>
<reference evidence="2 3" key="1">
    <citation type="journal article" date="2019" name="Commun. Biol.">
        <title>The bagworm genome reveals a unique fibroin gene that provides high tensile strength.</title>
        <authorList>
            <person name="Kono N."/>
            <person name="Nakamura H."/>
            <person name="Ohtoshi R."/>
            <person name="Tomita M."/>
            <person name="Numata K."/>
            <person name="Arakawa K."/>
        </authorList>
    </citation>
    <scope>NUCLEOTIDE SEQUENCE [LARGE SCALE GENOMIC DNA]</scope>
</reference>
<sequence length="100" mass="11244">MKDAPTFSESHATHCEHAGARSGRRRQPESDARRSLSSVRRLCGAVRPPQSAPHAPSRHSGPDDRAAGARRTPCTSRRLLANAGHVRQRDRDRHWERDYT</sequence>
<name>A0A4C1ZKM6_EUMVA</name>
<organism evidence="2 3">
    <name type="scientific">Eumeta variegata</name>
    <name type="common">Bagworm moth</name>
    <name type="synonym">Eumeta japonica</name>
    <dbReference type="NCBI Taxonomy" id="151549"/>
    <lineage>
        <taxon>Eukaryota</taxon>
        <taxon>Metazoa</taxon>
        <taxon>Ecdysozoa</taxon>
        <taxon>Arthropoda</taxon>
        <taxon>Hexapoda</taxon>
        <taxon>Insecta</taxon>
        <taxon>Pterygota</taxon>
        <taxon>Neoptera</taxon>
        <taxon>Endopterygota</taxon>
        <taxon>Lepidoptera</taxon>
        <taxon>Glossata</taxon>
        <taxon>Ditrysia</taxon>
        <taxon>Tineoidea</taxon>
        <taxon>Psychidae</taxon>
        <taxon>Oiketicinae</taxon>
        <taxon>Eumeta</taxon>
    </lineage>
</organism>
<proteinExistence type="predicted"/>
<evidence type="ECO:0000256" key="1">
    <source>
        <dbReference type="SAM" id="MobiDB-lite"/>
    </source>
</evidence>
<feature type="compositionally biased region" description="Basic and acidic residues" evidence="1">
    <location>
        <begin position="87"/>
        <end position="100"/>
    </location>
</feature>
<accession>A0A4C1ZKM6</accession>
<dbReference type="EMBL" id="BGZK01001834">
    <property type="protein sequence ID" value="GBP87085.1"/>
    <property type="molecule type" value="Genomic_DNA"/>
</dbReference>
<feature type="region of interest" description="Disordered" evidence="1">
    <location>
        <begin position="1"/>
        <end position="100"/>
    </location>
</feature>
<keyword evidence="3" id="KW-1185">Reference proteome</keyword>